<evidence type="ECO:0000256" key="1">
    <source>
        <dbReference type="ARBA" id="ARBA00022908"/>
    </source>
</evidence>
<keyword evidence="1" id="KW-0229">DNA integration</keyword>
<reference evidence="7 8" key="1">
    <citation type="submission" date="2018-12" db="EMBL/GenBank/DDBJ databases">
        <title>Flammeovirga pectinis sp. nov., isolated from the gut of the Korean scallop, Patinopecten yessoensis.</title>
        <authorList>
            <person name="Bae J.-W."/>
            <person name="Jeong Y.-S."/>
            <person name="Kang W."/>
        </authorList>
    </citation>
    <scope>NUCLEOTIDE SEQUENCE [LARGE SCALE GENOMIC DNA]</scope>
    <source>
        <strain evidence="7 8">L12M1</strain>
    </source>
</reference>
<evidence type="ECO:0000259" key="6">
    <source>
        <dbReference type="PROSITE" id="PS51736"/>
    </source>
</evidence>
<dbReference type="PROSITE" id="PS00397">
    <property type="entry name" value="RECOMBINASES_1"/>
    <property type="match status" value="1"/>
</dbReference>
<dbReference type="Pfam" id="PF00239">
    <property type="entry name" value="Resolvase"/>
    <property type="match status" value="1"/>
</dbReference>
<sequence length="213" mass="24202">MSIFTYIRVSTVAQSKFQQQAKIKGKPFIDKCPVTLPFVERPRAKELLEILTEEDILHIGDIDKLGDNVHDIIIALKALLSTKAIVNFTRFGLEDTQANAGITAVIAAFETMLNMKEYQVQEKTIEGIARAKAEGKYKGGKKGRKMNYDRWIERNKEVINRLKAGFTTQQISDETGVGKTQVSRVRKRLREIEQSNQKDIFPSEQKEQLTTTV</sequence>
<evidence type="ECO:0000256" key="3">
    <source>
        <dbReference type="ARBA" id="ARBA00023172"/>
    </source>
</evidence>
<dbReference type="Gene3D" id="3.40.50.1390">
    <property type="entry name" value="Resolvase, N-terminal catalytic domain"/>
    <property type="match status" value="1"/>
</dbReference>
<dbReference type="InterPro" id="IPR006118">
    <property type="entry name" value="Recombinase_CS"/>
</dbReference>
<dbReference type="InterPro" id="IPR006119">
    <property type="entry name" value="Resolv_N"/>
</dbReference>
<proteinExistence type="predicted"/>
<evidence type="ECO:0000256" key="5">
    <source>
        <dbReference type="PROSITE-ProRule" id="PRU10137"/>
    </source>
</evidence>
<dbReference type="OrthoDB" id="9797501at2"/>
<dbReference type="GO" id="GO:0003677">
    <property type="term" value="F:DNA binding"/>
    <property type="evidence" value="ECO:0007669"/>
    <property type="project" value="UniProtKB-KW"/>
</dbReference>
<dbReference type="RefSeq" id="WP_126615224.1">
    <property type="nucleotide sequence ID" value="NZ_CP034562.1"/>
</dbReference>
<feature type="active site" description="O-(5'-phospho-DNA)-serine intermediate" evidence="4 5">
    <location>
        <position position="10"/>
    </location>
</feature>
<evidence type="ECO:0000256" key="2">
    <source>
        <dbReference type="ARBA" id="ARBA00023125"/>
    </source>
</evidence>
<keyword evidence="8" id="KW-1185">Reference proteome</keyword>
<evidence type="ECO:0000313" key="8">
    <source>
        <dbReference type="Proteomes" id="UP000267268"/>
    </source>
</evidence>
<dbReference type="Proteomes" id="UP000267268">
    <property type="component" value="Chromosome 1"/>
</dbReference>
<feature type="domain" description="Resolvase/invertase-type recombinase catalytic" evidence="6">
    <location>
        <begin position="2"/>
        <end position="135"/>
    </location>
</feature>
<name>A0A3S9P4F2_9BACT</name>
<dbReference type="EMBL" id="CP034562">
    <property type="protein sequence ID" value="AZQ63079.1"/>
    <property type="molecule type" value="Genomic_DNA"/>
</dbReference>
<dbReference type="KEGG" id="fll:EI427_12780"/>
<dbReference type="InterPro" id="IPR036162">
    <property type="entry name" value="Resolvase-like_N_sf"/>
</dbReference>
<dbReference type="GO" id="GO:0015074">
    <property type="term" value="P:DNA integration"/>
    <property type="evidence" value="ECO:0007669"/>
    <property type="project" value="UniProtKB-KW"/>
</dbReference>
<accession>A0A3S9P4F2</accession>
<keyword evidence="2" id="KW-0238">DNA-binding</keyword>
<dbReference type="SUPFAM" id="SSF53041">
    <property type="entry name" value="Resolvase-like"/>
    <property type="match status" value="1"/>
</dbReference>
<organism evidence="7 8">
    <name type="scientific">Flammeovirga pectinis</name>
    <dbReference type="NCBI Taxonomy" id="2494373"/>
    <lineage>
        <taxon>Bacteria</taxon>
        <taxon>Pseudomonadati</taxon>
        <taxon>Bacteroidota</taxon>
        <taxon>Cytophagia</taxon>
        <taxon>Cytophagales</taxon>
        <taxon>Flammeovirgaceae</taxon>
        <taxon>Flammeovirga</taxon>
    </lineage>
</organism>
<dbReference type="SMART" id="SM00857">
    <property type="entry name" value="Resolvase"/>
    <property type="match status" value="1"/>
</dbReference>
<dbReference type="PROSITE" id="PS51736">
    <property type="entry name" value="RECOMBINASES_3"/>
    <property type="match status" value="1"/>
</dbReference>
<dbReference type="AlphaFoldDB" id="A0A3S9P4F2"/>
<evidence type="ECO:0000313" key="7">
    <source>
        <dbReference type="EMBL" id="AZQ63079.1"/>
    </source>
</evidence>
<protein>
    <submittedName>
        <fullName evidence="7">Recombinase family protein</fullName>
    </submittedName>
</protein>
<evidence type="ECO:0000256" key="4">
    <source>
        <dbReference type="PIRSR" id="PIRSR606118-50"/>
    </source>
</evidence>
<keyword evidence="3" id="KW-0233">DNA recombination</keyword>
<dbReference type="GO" id="GO:0000150">
    <property type="term" value="F:DNA strand exchange activity"/>
    <property type="evidence" value="ECO:0007669"/>
    <property type="project" value="InterPro"/>
</dbReference>
<gene>
    <name evidence="7" type="ORF">EI427_12780</name>
</gene>